<accession>A0ABU9W3I5</accession>
<name>A0ABU9W3I5_9MICO</name>
<feature type="transmembrane region" description="Helical" evidence="2">
    <location>
        <begin position="21"/>
        <end position="45"/>
    </location>
</feature>
<feature type="transmembrane region" description="Helical" evidence="2">
    <location>
        <begin position="443"/>
        <end position="469"/>
    </location>
</feature>
<feature type="transmembrane region" description="Helical" evidence="2">
    <location>
        <begin position="258"/>
        <end position="281"/>
    </location>
</feature>
<keyword evidence="2" id="KW-1133">Transmembrane helix</keyword>
<feature type="transmembrane region" description="Helical" evidence="2">
    <location>
        <begin position="216"/>
        <end position="246"/>
    </location>
</feature>
<protein>
    <submittedName>
        <fullName evidence="3">YfhO family protein</fullName>
    </submittedName>
</protein>
<feature type="transmembrane region" description="Helical" evidence="2">
    <location>
        <begin position="137"/>
        <end position="157"/>
    </location>
</feature>
<dbReference type="EMBL" id="JBCLVG010000001">
    <property type="protein sequence ID" value="MEN1946561.1"/>
    <property type="molecule type" value="Genomic_DNA"/>
</dbReference>
<evidence type="ECO:0000256" key="2">
    <source>
        <dbReference type="SAM" id="Phobius"/>
    </source>
</evidence>
<sequence length="939" mass="98503">MTSLRSRAPGAATLRRHVSGAGVVGVVSWAALVVFTLVSIGTPLLGIGSFLDTRMFASFAPWASATGDTNPLLVPFFGDTVDSAAPQVMLLVDTARAGSLAEWNPFVAGGSELGGLPNSGAYSPLSLPWWVLPPMMAAGYVKLLEIVALTAGMCLLLRRLGVHRAAWPLASLVFASSGFMIAWTNWPQTRVAAFIPLLFWAVDRVAVRPRAVDLLIIGPIVAAMLLGGFPAITGYALYAAGAWFLVRSITTHRRVRPVLAAAGVAVGGIVVGGLLAAWQMIPFAINALSVLDFDVREQNPMRHLAWSELASVLIPDINGGPEPVGIWVPEHRVEAFSYLGAATLVLMAAAILVRPRTRSRLSGRTYLVWALLISIALTYAGGILLAIVQELPIFSNNYIGRLRVMIGFFAAVLAAMGLSALLDPVPLRVEVRLARRSRAALAAAIVRVVVVAAVAVAAVILVIGAYRAVPVDRLDRLRPEVGAIAACAVLAVVLVALVWLTAARWSVVVAGIMLPLLVVSPALYVTSIWWPTSPSETFYPSTSTHDFLEEELGDDRFATVDQAMMPGSNTAYGLRSVDGHGFHTVAWKDLLTAVDPDIFKSATYSTMTSEGLPVSSRSPILDRLGVRYLVVPPAVAAIGAMTEPLPADGAVAVDSGAGIESAVYAGPIRGLSFDASGLASGDAGVDVRVDILDVDGAVLASTTTWVPQFTGPRNVAIAGDSIPAATRWTARLTLDGISGPVPVATSAGTLAIGVVRPVTGDGIRTAQAGDATVYERTTALERVRWASSSIVIADADDRVEALADGAVPADAVVLDTEEDVRPTDTASTASIEEDDSDDDSMRFSVDATGSGWLLVEDSLRRPGWTASVDGVRVDIVAADHAAGAVHVPAGSHTVELTYRTPGFSEGIAVSVVGAVGSLLAVGILALVRRRREPRQTSVS</sequence>
<feature type="transmembrane region" description="Helical" evidence="2">
    <location>
        <begin position="507"/>
        <end position="530"/>
    </location>
</feature>
<dbReference type="RefSeq" id="WP_342112997.1">
    <property type="nucleotide sequence ID" value="NZ_JBCAUN010000001.1"/>
</dbReference>
<dbReference type="Pfam" id="PF09586">
    <property type="entry name" value="YfhO"/>
    <property type="match status" value="1"/>
</dbReference>
<keyword evidence="4" id="KW-1185">Reference proteome</keyword>
<feature type="transmembrane region" description="Helical" evidence="2">
    <location>
        <begin position="400"/>
        <end position="422"/>
    </location>
</feature>
<evidence type="ECO:0000256" key="1">
    <source>
        <dbReference type="SAM" id="MobiDB-lite"/>
    </source>
</evidence>
<feature type="transmembrane region" description="Helical" evidence="2">
    <location>
        <begin position="335"/>
        <end position="354"/>
    </location>
</feature>
<feature type="transmembrane region" description="Helical" evidence="2">
    <location>
        <begin position="907"/>
        <end position="927"/>
    </location>
</feature>
<dbReference type="InterPro" id="IPR018580">
    <property type="entry name" value="Uncharacterised_YfhO"/>
</dbReference>
<organism evidence="3 4">
    <name type="scientific">Leifsonia stereocauli</name>
    <dbReference type="NCBI Taxonomy" id="3134136"/>
    <lineage>
        <taxon>Bacteria</taxon>
        <taxon>Bacillati</taxon>
        <taxon>Actinomycetota</taxon>
        <taxon>Actinomycetes</taxon>
        <taxon>Micrococcales</taxon>
        <taxon>Microbacteriaceae</taxon>
        <taxon>Leifsonia</taxon>
    </lineage>
</organism>
<comment type="caution">
    <text evidence="3">The sequence shown here is derived from an EMBL/GenBank/DDBJ whole genome shotgun (WGS) entry which is preliminary data.</text>
</comment>
<keyword evidence="2" id="KW-0812">Transmembrane</keyword>
<evidence type="ECO:0000313" key="3">
    <source>
        <dbReference type="EMBL" id="MEN1946561.1"/>
    </source>
</evidence>
<feature type="transmembrane region" description="Helical" evidence="2">
    <location>
        <begin position="169"/>
        <end position="186"/>
    </location>
</feature>
<dbReference type="PANTHER" id="PTHR38454">
    <property type="entry name" value="INTEGRAL MEMBRANE PROTEIN-RELATED"/>
    <property type="match status" value="1"/>
</dbReference>
<feature type="transmembrane region" description="Helical" evidence="2">
    <location>
        <begin position="481"/>
        <end position="500"/>
    </location>
</feature>
<proteinExistence type="predicted"/>
<reference evidence="3 4" key="1">
    <citation type="submission" date="2024-03" db="EMBL/GenBank/DDBJ databases">
        <title>YIM 134122 draft genome.</title>
        <authorList>
            <person name="Zuo S."/>
            <person name="Xiong L."/>
        </authorList>
    </citation>
    <scope>NUCLEOTIDE SEQUENCE [LARGE SCALE GENOMIC DNA]</scope>
    <source>
        <strain evidence="3 4">YIM 134122</strain>
    </source>
</reference>
<feature type="transmembrane region" description="Helical" evidence="2">
    <location>
        <begin position="366"/>
        <end position="388"/>
    </location>
</feature>
<feature type="region of interest" description="Disordered" evidence="1">
    <location>
        <begin position="814"/>
        <end position="840"/>
    </location>
</feature>
<evidence type="ECO:0000313" key="4">
    <source>
        <dbReference type="Proteomes" id="UP001425155"/>
    </source>
</evidence>
<gene>
    <name evidence="3" type="ORF">WJX64_08390</name>
</gene>
<dbReference type="PANTHER" id="PTHR38454:SF1">
    <property type="entry name" value="INTEGRAL MEMBRANE PROTEIN"/>
    <property type="match status" value="1"/>
</dbReference>
<keyword evidence="2" id="KW-0472">Membrane</keyword>
<dbReference type="Proteomes" id="UP001425155">
    <property type="component" value="Unassembled WGS sequence"/>
</dbReference>